<evidence type="ECO:0000256" key="2">
    <source>
        <dbReference type="ARBA" id="ARBA00009865"/>
    </source>
</evidence>
<evidence type="ECO:0000256" key="6">
    <source>
        <dbReference type="PIRSR" id="PIRSR606710-2"/>
    </source>
</evidence>
<keyword evidence="3 7" id="KW-0378">Hydrolase</keyword>
<reference evidence="10 11" key="1">
    <citation type="submission" date="2007-03" db="EMBL/GenBank/DDBJ databases">
        <authorList>
            <person name="Fulton L."/>
            <person name="Clifton S."/>
            <person name="Fulton B."/>
            <person name="Xu J."/>
            <person name="Minx P."/>
            <person name="Pepin K.H."/>
            <person name="Johnson M."/>
            <person name="Thiruvilangam P."/>
            <person name="Bhonagiri V."/>
            <person name="Nash W.E."/>
            <person name="Mardis E.R."/>
            <person name="Wilson R.K."/>
        </authorList>
    </citation>
    <scope>NUCLEOTIDE SEQUENCE [LARGE SCALE GENOMIC DNA]</scope>
    <source>
        <strain evidence="11">ATCC 8483 / DSM 1896 / JCM 5824 / BCRC 10623 / CCUG 4943 / NCTC 11153</strain>
    </source>
</reference>
<dbReference type="PANTHER" id="PTHR43301">
    <property type="entry name" value="ARABINAN ENDO-1,5-ALPHA-L-ARABINOSIDASE"/>
    <property type="match status" value="1"/>
</dbReference>
<keyword evidence="4 7" id="KW-0326">Glycosidase</keyword>
<feature type="compositionally biased region" description="Gly residues" evidence="8">
    <location>
        <begin position="41"/>
        <end position="52"/>
    </location>
</feature>
<dbReference type="InterPro" id="IPR050727">
    <property type="entry name" value="GH43_arabinanases"/>
</dbReference>
<keyword evidence="9" id="KW-0732">Signal</keyword>
<sequence>MDKLILVLTNKVYMKKLSFLIATALCIMACSGGSDEQPDGPGNGNGNGGGGSTPNPVSFSNPIVGKQLPDPTIIHAADGNFYLYVTQQDNIYIPIYKSTNMTQWTYAGAAFLQKPNWQPDTRLWAPDINYINGKYVLYYTLGHWDLPKNSCIGVAVSDSPVGPFTDHGKLLDYNSGTMQCIDPCYFEDNGKKYLFWGSYNSTSKGYEGGIRYVELSADGLSIKGAVSEKIAGPSIEGIMVHKRGNYYYLFGSTGSCCEEERSTYRVVVGRSKNIEGPYVGKNGTVMKENSSYNEVILQGNNLFAGTGHNSEIITDDEGNDWFFYHAWQKAKIDNGRQLMCDRIQWSSDGWPYITNGTPASVSRAPVFKNEEEKE</sequence>
<evidence type="ECO:0000256" key="9">
    <source>
        <dbReference type="SAM" id="SignalP"/>
    </source>
</evidence>
<dbReference type="PANTHER" id="PTHR43301:SF3">
    <property type="entry name" value="ARABINAN ENDO-1,5-ALPHA-L-ARABINOSIDASE A-RELATED"/>
    <property type="match status" value="1"/>
</dbReference>
<feature type="chain" id="PRO_5043012507" evidence="9">
    <location>
        <begin position="30"/>
        <end position="374"/>
    </location>
</feature>
<dbReference type="EMBL" id="AAXF02000046">
    <property type="protein sequence ID" value="EDO12474.1"/>
    <property type="molecule type" value="Genomic_DNA"/>
</dbReference>
<dbReference type="GO" id="GO:0005975">
    <property type="term" value="P:carbohydrate metabolic process"/>
    <property type="evidence" value="ECO:0007669"/>
    <property type="project" value="InterPro"/>
</dbReference>
<evidence type="ECO:0000256" key="3">
    <source>
        <dbReference type="ARBA" id="ARBA00022801"/>
    </source>
</evidence>
<name>A0AAN3A9H5_BACO1</name>
<comment type="pathway">
    <text evidence="1">Glycan metabolism; L-arabinan degradation.</text>
</comment>
<feature type="active site" description="Proton acceptor" evidence="5">
    <location>
        <position position="70"/>
    </location>
</feature>
<dbReference type="Pfam" id="PF04616">
    <property type="entry name" value="Glyco_hydro_43"/>
    <property type="match status" value="1"/>
</dbReference>
<dbReference type="InterPro" id="IPR006710">
    <property type="entry name" value="Glyco_hydro_43"/>
</dbReference>
<protein>
    <submittedName>
        <fullName evidence="10">Glycosyl hydrolase, family 43</fullName>
    </submittedName>
</protein>
<dbReference type="Gene3D" id="2.115.10.20">
    <property type="entry name" value="Glycosyl hydrolase domain, family 43"/>
    <property type="match status" value="1"/>
</dbReference>
<comment type="caution">
    <text evidence="10">The sequence shown here is derived from an EMBL/GenBank/DDBJ whole genome shotgun (WGS) entry which is preliminary data.</text>
</comment>
<evidence type="ECO:0000256" key="1">
    <source>
        <dbReference type="ARBA" id="ARBA00004834"/>
    </source>
</evidence>
<proteinExistence type="inferred from homology"/>
<feature type="signal peptide" evidence="9">
    <location>
        <begin position="1"/>
        <end position="29"/>
    </location>
</feature>
<evidence type="ECO:0000256" key="4">
    <source>
        <dbReference type="ARBA" id="ARBA00023295"/>
    </source>
</evidence>
<dbReference type="AlphaFoldDB" id="A0AAN3A9H5"/>
<feature type="site" description="Important for catalytic activity, responsible for pKa modulation of the active site Glu and correct orientation of both the proton donor and substrate" evidence="6">
    <location>
        <position position="182"/>
    </location>
</feature>
<comment type="similarity">
    <text evidence="2 7">Belongs to the glycosyl hydrolase 43 family.</text>
</comment>
<dbReference type="InterPro" id="IPR023296">
    <property type="entry name" value="Glyco_hydro_beta-prop_sf"/>
</dbReference>
<evidence type="ECO:0000256" key="5">
    <source>
        <dbReference type="PIRSR" id="PIRSR606710-1"/>
    </source>
</evidence>
<dbReference type="CDD" id="cd18616">
    <property type="entry name" value="GH43_ABN-like"/>
    <property type="match status" value="1"/>
</dbReference>
<feature type="region of interest" description="Disordered" evidence="8">
    <location>
        <begin position="36"/>
        <end position="56"/>
    </location>
</feature>
<dbReference type="Proteomes" id="UP000005475">
    <property type="component" value="Unassembled WGS sequence"/>
</dbReference>
<dbReference type="GO" id="GO:0004553">
    <property type="term" value="F:hydrolase activity, hydrolyzing O-glycosyl compounds"/>
    <property type="evidence" value="ECO:0007669"/>
    <property type="project" value="InterPro"/>
</dbReference>
<evidence type="ECO:0000256" key="7">
    <source>
        <dbReference type="RuleBase" id="RU361187"/>
    </source>
</evidence>
<feature type="active site" description="Proton donor" evidence="5">
    <location>
        <position position="236"/>
    </location>
</feature>
<evidence type="ECO:0000313" key="10">
    <source>
        <dbReference type="EMBL" id="EDO12474.1"/>
    </source>
</evidence>
<reference evidence="11" key="2">
    <citation type="submission" date="2007-04" db="EMBL/GenBank/DDBJ databases">
        <title>Draft genome sequence of Bacteroides ovatus (ATCC 8483).</title>
        <authorList>
            <person name="Sudarsanam P."/>
            <person name="Ley R."/>
            <person name="Guruge J."/>
            <person name="Turnbaugh P.J."/>
            <person name="Mahowald M."/>
            <person name="Liep D."/>
            <person name="Gordon J."/>
        </authorList>
    </citation>
    <scope>NUCLEOTIDE SEQUENCE [LARGE SCALE GENOMIC DNA]</scope>
    <source>
        <strain evidence="11">ATCC 8483 / DSM 1896 / JCM 5824 / BCRC 10623 / CCUG 4943 / NCTC 11153</strain>
    </source>
</reference>
<accession>A0AAN3A9H5</accession>
<organism evidence="10 11">
    <name type="scientific">Bacteroides ovatus (strain ATCC 8483 / DSM 1896 / JCM 5824 / BCRC 10623 / CCUG 4943 / NCTC 11153)</name>
    <dbReference type="NCBI Taxonomy" id="411476"/>
    <lineage>
        <taxon>Bacteria</taxon>
        <taxon>Pseudomonadati</taxon>
        <taxon>Bacteroidota</taxon>
        <taxon>Bacteroidia</taxon>
        <taxon>Bacteroidales</taxon>
        <taxon>Bacteroidaceae</taxon>
        <taxon>Bacteroides</taxon>
    </lineage>
</organism>
<dbReference type="SUPFAM" id="SSF75005">
    <property type="entry name" value="Arabinanase/levansucrase/invertase"/>
    <property type="match status" value="1"/>
</dbReference>
<evidence type="ECO:0000256" key="8">
    <source>
        <dbReference type="SAM" id="MobiDB-lite"/>
    </source>
</evidence>
<gene>
    <name evidence="10" type="ORF">BACOVA_01973</name>
</gene>
<evidence type="ECO:0000313" key="11">
    <source>
        <dbReference type="Proteomes" id="UP000005475"/>
    </source>
</evidence>